<keyword evidence="3 4" id="KW-0408">Iron</keyword>
<evidence type="ECO:0000259" key="5">
    <source>
        <dbReference type="PROSITE" id="PS51007"/>
    </source>
</evidence>
<dbReference type="InterPro" id="IPR009056">
    <property type="entry name" value="Cyt_c-like_dom"/>
</dbReference>
<gene>
    <name evidence="6" type="ORF">TD3509T_1323</name>
</gene>
<feature type="domain" description="Cytochrome c" evidence="5">
    <location>
        <begin position="72"/>
        <end position="162"/>
    </location>
</feature>
<keyword evidence="1 4" id="KW-0349">Heme</keyword>
<dbReference type="PROSITE" id="PS51257">
    <property type="entry name" value="PROKAR_LIPOPROTEIN"/>
    <property type="match status" value="1"/>
</dbReference>
<dbReference type="RefSeq" id="WP_101901464.1">
    <property type="nucleotide sequence ID" value="NZ_OZ038524.1"/>
</dbReference>
<evidence type="ECO:0000313" key="6">
    <source>
        <dbReference type="EMBL" id="CAL2082268.1"/>
    </source>
</evidence>
<dbReference type="Proteomes" id="UP001497514">
    <property type="component" value="Chromosome"/>
</dbReference>
<sequence length="162" mass="17989">MNLQKILLVALVTLFISCGGEVRKDAKPVVKQEVKKVPIKAKKKQDVGIVDLKNKGIGPVKSVTLAATIDQEMAAKGAKLFKNKCSACHRTNRKFIGPNPTGILNRRSPEWVMNMIMNPGEMVKKDPIAKALLMKFNGSPMANQNLTEAETREILEFFRTLK</sequence>
<evidence type="ECO:0000313" key="7">
    <source>
        <dbReference type="Proteomes" id="UP001497514"/>
    </source>
</evidence>
<dbReference type="PROSITE" id="PS51007">
    <property type="entry name" value="CYTC"/>
    <property type="match status" value="1"/>
</dbReference>
<keyword evidence="2 4" id="KW-0479">Metal-binding</keyword>
<dbReference type="EMBL" id="OZ038524">
    <property type="protein sequence ID" value="CAL2082268.1"/>
    <property type="molecule type" value="Genomic_DNA"/>
</dbReference>
<name>A0ABP1EMQ2_9FLAO</name>
<dbReference type="InterPro" id="IPR036909">
    <property type="entry name" value="Cyt_c-like_dom_sf"/>
</dbReference>
<evidence type="ECO:0000256" key="4">
    <source>
        <dbReference type="PROSITE-ProRule" id="PRU00433"/>
    </source>
</evidence>
<evidence type="ECO:0000256" key="2">
    <source>
        <dbReference type="ARBA" id="ARBA00022723"/>
    </source>
</evidence>
<evidence type="ECO:0000256" key="1">
    <source>
        <dbReference type="ARBA" id="ARBA00022617"/>
    </source>
</evidence>
<reference evidence="6 7" key="1">
    <citation type="submission" date="2024-05" db="EMBL/GenBank/DDBJ databases">
        <authorList>
            <person name="Duchaud E."/>
        </authorList>
    </citation>
    <scope>NUCLEOTIDE SEQUENCE [LARGE SCALE GENOMIC DNA]</scope>
    <source>
        <strain evidence="6">Ena-SAMPLE-TAB-13-05-2024-13:56:06:370-140309</strain>
    </source>
</reference>
<dbReference type="SUPFAM" id="SSF46626">
    <property type="entry name" value="Cytochrome c"/>
    <property type="match status" value="1"/>
</dbReference>
<dbReference type="Gene3D" id="1.10.760.10">
    <property type="entry name" value="Cytochrome c-like domain"/>
    <property type="match status" value="1"/>
</dbReference>
<protein>
    <submittedName>
        <fullName evidence="6">Cytochrome C</fullName>
    </submittedName>
</protein>
<accession>A0ABP1EMQ2</accession>
<proteinExistence type="predicted"/>
<evidence type="ECO:0000256" key="3">
    <source>
        <dbReference type="ARBA" id="ARBA00023004"/>
    </source>
</evidence>
<keyword evidence="7" id="KW-1185">Reference proteome</keyword>
<dbReference type="Pfam" id="PF00034">
    <property type="entry name" value="Cytochrom_C"/>
    <property type="match status" value="1"/>
</dbReference>
<organism evidence="6 7">
    <name type="scientific">Tenacibaculum dicentrarchi</name>
    <dbReference type="NCBI Taxonomy" id="669041"/>
    <lineage>
        <taxon>Bacteria</taxon>
        <taxon>Pseudomonadati</taxon>
        <taxon>Bacteroidota</taxon>
        <taxon>Flavobacteriia</taxon>
        <taxon>Flavobacteriales</taxon>
        <taxon>Flavobacteriaceae</taxon>
        <taxon>Tenacibaculum</taxon>
    </lineage>
</organism>